<organism evidence="1 2">
    <name type="scientific">Pseudomonas mucidolens</name>
    <dbReference type="NCBI Taxonomy" id="46679"/>
    <lineage>
        <taxon>Bacteria</taxon>
        <taxon>Pseudomonadati</taxon>
        <taxon>Pseudomonadota</taxon>
        <taxon>Gammaproteobacteria</taxon>
        <taxon>Pseudomonadales</taxon>
        <taxon>Pseudomonadaceae</taxon>
        <taxon>Pseudomonas</taxon>
    </lineage>
</organism>
<dbReference type="AlphaFoldDB" id="A0A1H2M5F1"/>
<dbReference type="Gene3D" id="3.10.450.530">
    <property type="entry name" value="Ribonuclease toxin, BrnT, of type II toxin-antitoxin system"/>
    <property type="match status" value="1"/>
</dbReference>
<evidence type="ECO:0000313" key="1">
    <source>
        <dbReference type="EMBL" id="SDU88111.1"/>
    </source>
</evidence>
<dbReference type="InterPro" id="IPR007460">
    <property type="entry name" value="BrnT_toxin"/>
</dbReference>
<proteinExistence type="predicted"/>
<reference evidence="2" key="1">
    <citation type="submission" date="2016-10" db="EMBL/GenBank/DDBJ databases">
        <authorList>
            <person name="Varghese N."/>
            <person name="Submissions S."/>
        </authorList>
    </citation>
    <scope>NUCLEOTIDE SEQUENCE [LARGE SCALE GENOMIC DNA]</scope>
    <source>
        <strain evidence="2">LMG 2223</strain>
    </source>
</reference>
<dbReference type="InterPro" id="IPR038573">
    <property type="entry name" value="BrnT_sf"/>
</dbReference>
<keyword evidence="2" id="KW-1185">Reference proteome</keyword>
<accession>A0A1H2M5F1</accession>
<name>A0A1H2M5F1_9PSED</name>
<dbReference type="Pfam" id="PF04365">
    <property type="entry name" value="BrnT_toxin"/>
    <property type="match status" value="1"/>
</dbReference>
<evidence type="ECO:0000313" key="2">
    <source>
        <dbReference type="Proteomes" id="UP000198600"/>
    </source>
</evidence>
<dbReference type="EMBL" id="LT629802">
    <property type="protein sequence ID" value="SDU88111.1"/>
    <property type="molecule type" value="Genomic_DNA"/>
</dbReference>
<dbReference type="STRING" id="46679.SAMN05216202_1011"/>
<sequence length="102" mass="11917">MLVICCGYNNKMQITYDPAKDARNAEERGLPFAMVRDFEWSTALILEDDRFDYGECRYRAMGYIGDRLHVVVFTPRGNAVHVISFRKANKREVKNYDQETQS</sequence>
<protein>
    <submittedName>
        <fullName evidence="1">Uncharacterized protein</fullName>
    </submittedName>
</protein>
<gene>
    <name evidence="1" type="ORF">SAMN05216202_1011</name>
</gene>
<dbReference type="Proteomes" id="UP000198600">
    <property type="component" value="Chromosome I"/>
</dbReference>